<dbReference type="RefSeq" id="WP_246344873.1">
    <property type="nucleotide sequence ID" value="NZ_JACHNU010000002.1"/>
</dbReference>
<dbReference type="Proteomes" id="UP000585272">
    <property type="component" value="Unassembled WGS sequence"/>
</dbReference>
<feature type="region of interest" description="Disordered" evidence="2">
    <location>
        <begin position="28"/>
        <end position="49"/>
    </location>
</feature>
<organism evidence="5 6">
    <name type="scientific">Conexibacter arvalis</name>
    <dbReference type="NCBI Taxonomy" id="912552"/>
    <lineage>
        <taxon>Bacteria</taxon>
        <taxon>Bacillati</taxon>
        <taxon>Actinomycetota</taxon>
        <taxon>Thermoleophilia</taxon>
        <taxon>Solirubrobacterales</taxon>
        <taxon>Conexibacteraceae</taxon>
        <taxon>Conexibacter</taxon>
    </lineage>
</organism>
<protein>
    <submittedName>
        <fullName evidence="5">Polar amino acid transport system substrate-binding protein</fullName>
    </submittedName>
</protein>
<sequence>MSRRRSSWLIALLLAVAVAALAAGCGSEDDESGGTATTSAPAETSGGGAAAAGTIAIPDALRGKGTLVVATDPTYAPNEFVDRDGTTIIGMDVDLIDAIGERLGLEVDVQRATFDAIIPGLAARRYDVGISSFTDTREREQTVDFVTYFRAGTSFYVREGGPDVTTLEDVCGEKVAVEKGTIQATDVQRQNRRCATPADLQVYPDQNGANLAIQSGRADIGMADSPVAAYIVKQSNGMFRLDGEPYGTAPYGIAIPKGSGLARPVLEAVRALMRDGTYMAILRRWGVEQGAIDNPKINGAID</sequence>
<evidence type="ECO:0000256" key="1">
    <source>
        <dbReference type="ARBA" id="ARBA00022729"/>
    </source>
</evidence>
<comment type="caution">
    <text evidence="5">The sequence shown here is derived from an EMBL/GenBank/DDBJ whole genome shotgun (WGS) entry which is preliminary data.</text>
</comment>
<gene>
    <name evidence="5" type="ORF">BDZ31_001908</name>
</gene>
<dbReference type="PANTHER" id="PTHR35936">
    <property type="entry name" value="MEMBRANE-BOUND LYTIC MUREIN TRANSGLYCOSYLASE F"/>
    <property type="match status" value="1"/>
</dbReference>
<dbReference type="PROSITE" id="PS51257">
    <property type="entry name" value="PROKAR_LIPOPROTEIN"/>
    <property type="match status" value="1"/>
</dbReference>
<dbReference type="CDD" id="cd01004">
    <property type="entry name" value="PBP2_MidA_like"/>
    <property type="match status" value="1"/>
</dbReference>
<dbReference type="SUPFAM" id="SSF53850">
    <property type="entry name" value="Periplasmic binding protein-like II"/>
    <property type="match status" value="1"/>
</dbReference>
<evidence type="ECO:0000313" key="6">
    <source>
        <dbReference type="Proteomes" id="UP000585272"/>
    </source>
</evidence>
<evidence type="ECO:0000256" key="3">
    <source>
        <dbReference type="SAM" id="SignalP"/>
    </source>
</evidence>
<name>A0A840IC75_9ACTN</name>
<feature type="chain" id="PRO_5033024083" evidence="3">
    <location>
        <begin position="23"/>
        <end position="302"/>
    </location>
</feature>
<dbReference type="EMBL" id="JACHNU010000002">
    <property type="protein sequence ID" value="MBB4662322.1"/>
    <property type="molecule type" value="Genomic_DNA"/>
</dbReference>
<dbReference type="Pfam" id="PF00497">
    <property type="entry name" value="SBP_bac_3"/>
    <property type="match status" value="1"/>
</dbReference>
<dbReference type="SMART" id="SM00062">
    <property type="entry name" value="PBPb"/>
    <property type="match status" value="1"/>
</dbReference>
<keyword evidence="1 3" id="KW-0732">Signal</keyword>
<evidence type="ECO:0000259" key="4">
    <source>
        <dbReference type="SMART" id="SM00062"/>
    </source>
</evidence>
<reference evidence="5 6" key="1">
    <citation type="submission" date="2020-08" db="EMBL/GenBank/DDBJ databases">
        <title>Genomic Encyclopedia of Archaeal and Bacterial Type Strains, Phase II (KMG-II): from individual species to whole genera.</title>
        <authorList>
            <person name="Goeker M."/>
        </authorList>
    </citation>
    <scope>NUCLEOTIDE SEQUENCE [LARGE SCALE GENOMIC DNA]</scope>
    <source>
        <strain evidence="5 6">DSM 23288</strain>
    </source>
</reference>
<evidence type="ECO:0000256" key="2">
    <source>
        <dbReference type="SAM" id="MobiDB-lite"/>
    </source>
</evidence>
<proteinExistence type="predicted"/>
<dbReference type="Gene3D" id="3.40.190.10">
    <property type="entry name" value="Periplasmic binding protein-like II"/>
    <property type="match status" value="2"/>
</dbReference>
<feature type="domain" description="Solute-binding protein family 3/N-terminal" evidence="4">
    <location>
        <begin position="66"/>
        <end position="289"/>
    </location>
</feature>
<feature type="compositionally biased region" description="Low complexity" evidence="2">
    <location>
        <begin position="33"/>
        <end position="44"/>
    </location>
</feature>
<accession>A0A840IC75</accession>
<dbReference type="PANTHER" id="PTHR35936:SF17">
    <property type="entry name" value="ARGININE-BINDING EXTRACELLULAR PROTEIN ARTP"/>
    <property type="match status" value="1"/>
</dbReference>
<feature type="signal peptide" evidence="3">
    <location>
        <begin position="1"/>
        <end position="22"/>
    </location>
</feature>
<evidence type="ECO:0000313" key="5">
    <source>
        <dbReference type="EMBL" id="MBB4662322.1"/>
    </source>
</evidence>
<dbReference type="InterPro" id="IPR001638">
    <property type="entry name" value="Solute-binding_3/MltF_N"/>
</dbReference>
<dbReference type="AlphaFoldDB" id="A0A840IC75"/>
<keyword evidence="6" id="KW-1185">Reference proteome</keyword>